<comment type="catalytic activity">
    <reaction evidence="4">
        <text>[glutaredoxin]-dithiol + arsenate + glutathione + H(+) = glutathionyl-S-S-[glutaredoxin] + arsenite + H2O</text>
        <dbReference type="Rhea" id="RHEA:22016"/>
        <dbReference type="Rhea" id="RHEA-COMP:10729"/>
        <dbReference type="Rhea" id="RHEA-COMP:17668"/>
        <dbReference type="ChEBI" id="CHEBI:15377"/>
        <dbReference type="ChEBI" id="CHEBI:15378"/>
        <dbReference type="ChEBI" id="CHEBI:29242"/>
        <dbReference type="ChEBI" id="CHEBI:29950"/>
        <dbReference type="ChEBI" id="CHEBI:48597"/>
        <dbReference type="ChEBI" id="CHEBI:57925"/>
        <dbReference type="ChEBI" id="CHEBI:146199"/>
        <dbReference type="EC" id="1.20.4.1"/>
    </reaction>
</comment>
<dbReference type="PANTHER" id="PTHR30041">
    <property type="entry name" value="ARSENATE REDUCTASE"/>
    <property type="match status" value="1"/>
</dbReference>
<dbReference type="GO" id="GO:0008794">
    <property type="term" value="F:arsenate reductase (glutaredoxin) activity"/>
    <property type="evidence" value="ECO:0007669"/>
    <property type="project" value="UniProtKB-UniRule"/>
</dbReference>
<dbReference type="OrthoDB" id="9790554at2"/>
<dbReference type="STRING" id="643674.PAEH1_01820"/>
<dbReference type="PROSITE" id="PS51353">
    <property type="entry name" value="ARSC"/>
    <property type="match status" value="1"/>
</dbReference>
<comment type="similarity">
    <text evidence="1 3 4">Belongs to the ArsC family.</text>
</comment>
<dbReference type="SUPFAM" id="SSF52833">
    <property type="entry name" value="Thioredoxin-like"/>
    <property type="match status" value="1"/>
</dbReference>
<evidence type="ECO:0000256" key="4">
    <source>
        <dbReference type="RuleBase" id="RU362029"/>
    </source>
</evidence>
<dbReference type="Pfam" id="PF03960">
    <property type="entry name" value="ArsC"/>
    <property type="match status" value="1"/>
</dbReference>
<dbReference type="PANTHER" id="PTHR30041:SF4">
    <property type="entry name" value="ARSENATE REDUCTASE"/>
    <property type="match status" value="1"/>
</dbReference>
<dbReference type="AlphaFoldDB" id="A0A1U9JXT3"/>
<dbReference type="KEGG" id="phn:PAEH1_01820"/>
<reference evidence="5 6" key="1">
    <citation type="submission" date="2017-01" db="EMBL/GenBank/DDBJ databases">
        <title>Complete Genome Sequence of Paenalcaligenes hominis, Isolated from a paraplegic Patient with neurogenic bladder.</title>
        <authorList>
            <person name="Mukhopadhyay R."/>
            <person name="Joaquin J."/>
            <person name="Hogue R."/>
            <person name="Kilaru A."/>
            <person name="Jospin G."/>
            <person name="Mars K."/>
            <person name="Eisen J.A."/>
            <person name="Chaturvedi V."/>
        </authorList>
    </citation>
    <scope>NUCLEOTIDE SEQUENCE [LARGE SCALE GENOMIC DNA]</scope>
    <source>
        <strain evidence="5 6">15S00501</strain>
    </source>
</reference>
<name>A0A1U9JXT3_9BURK</name>
<protein>
    <recommendedName>
        <fullName evidence="4">Arsenate reductase</fullName>
        <ecNumber evidence="4">1.20.4.1</ecNumber>
    </recommendedName>
</protein>
<evidence type="ECO:0000256" key="1">
    <source>
        <dbReference type="ARBA" id="ARBA00007198"/>
    </source>
</evidence>
<evidence type="ECO:0000313" key="6">
    <source>
        <dbReference type="Proteomes" id="UP000189369"/>
    </source>
</evidence>
<keyword evidence="2 4" id="KW-0560">Oxidoreductase</keyword>
<accession>A0A1U9JXT3</accession>
<dbReference type="InterPro" id="IPR006660">
    <property type="entry name" value="Arsenate_reductase-like"/>
</dbReference>
<dbReference type="CDD" id="cd03034">
    <property type="entry name" value="ArsC_ArsC"/>
    <property type="match status" value="1"/>
</dbReference>
<dbReference type="Proteomes" id="UP000189369">
    <property type="component" value="Chromosome"/>
</dbReference>
<gene>
    <name evidence="5" type="ORF">PAEH1_01820</name>
</gene>
<evidence type="ECO:0000313" key="5">
    <source>
        <dbReference type="EMBL" id="AQS50605.1"/>
    </source>
</evidence>
<sequence length="112" mass="12488">MTKIYHNPRCSKSRAALEMLNQRDLNPEVILYLQDPPSVEQLQQLVARSNASLLDLVRTNESIFTELNLAAASEAELYKAVAAHPILLNRPIVETAKGVRLGRPIEAIDDIL</sequence>
<dbReference type="InterPro" id="IPR006659">
    <property type="entry name" value="Arsenate_reductase"/>
</dbReference>
<evidence type="ECO:0000256" key="2">
    <source>
        <dbReference type="ARBA" id="ARBA00023002"/>
    </source>
</evidence>
<dbReference type="EC" id="1.20.4.1" evidence="4"/>
<dbReference type="Gene3D" id="3.40.30.10">
    <property type="entry name" value="Glutaredoxin"/>
    <property type="match status" value="1"/>
</dbReference>
<proteinExistence type="inferred from homology"/>
<dbReference type="EMBL" id="CP019697">
    <property type="protein sequence ID" value="AQS50605.1"/>
    <property type="molecule type" value="Genomic_DNA"/>
</dbReference>
<evidence type="ECO:0000256" key="3">
    <source>
        <dbReference type="PROSITE-ProRule" id="PRU01282"/>
    </source>
</evidence>
<dbReference type="InterPro" id="IPR036249">
    <property type="entry name" value="Thioredoxin-like_sf"/>
</dbReference>
<organism evidence="5 6">
    <name type="scientific">Paenalcaligenes hominis</name>
    <dbReference type="NCBI Taxonomy" id="643674"/>
    <lineage>
        <taxon>Bacteria</taxon>
        <taxon>Pseudomonadati</taxon>
        <taxon>Pseudomonadota</taxon>
        <taxon>Betaproteobacteria</taxon>
        <taxon>Burkholderiales</taxon>
        <taxon>Alcaligenaceae</taxon>
        <taxon>Paenalcaligenes</taxon>
    </lineage>
</organism>
<dbReference type="NCBIfam" id="TIGR00014">
    <property type="entry name" value="arsC"/>
    <property type="match status" value="1"/>
</dbReference>